<dbReference type="Proteomes" id="UP001207468">
    <property type="component" value="Unassembled WGS sequence"/>
</dbReference>
<keyword evidence="1" id="KW-0238">DNA-binding</keyword>
<gene>
    <name evidence="1" type="ORF">F5148DRAFT_1373977</name>
</gene>
<evidence type="ECO:0000313" key="1">
    <source>
        <dbReference type="EMBL" id="KAI9511138.1"/>
    </source>
</evidence>
<accession>A0ACC0UHL2</accession>
<reference evidence="1" key="1">
    <citation type="submission" date="2021-03" db="EMBL/GenBank/DDBJ databases">
        <title>Evolutionary priming and transition to the ectomycorrhizal habit in an iconic lineage of mushroom-forming fungi: is preadaptation a requirement?</title>
        <authorList>
            <consortium name="DOE Joint Genome Institute"/>
            <person name="Looney B.P."/>
            <person name="Miyauchi S."/>
            <person name="Morin E."/>
            <person name="Drula E."/>
            <person name="Courty P.E."/>
            <person name="Chicoki N."/>
            <person name="Fauchery L."/>
            <person name="Kohler A."/>
            <person name="Kuo A."/>
            <person name="LaButti K."/>
            <person name="Pangilinan J."/>
            <person name="Lipzen A."/>
            <person name="Riley R."/>
            <person name="Andreopoulos W."/>
            <person name="He G."/>
            <person name="Johnson J."/>
            <person name="Barry K.W."/>
            <person name="Grigoriev I.V."/>
            <person name="Nagy L."/>
            <person name="Hibbett D."/>
            <person name="Henrissat B."/>
            <person name="Matheny P.B."/>
            <person name="Labbe J."/>
            <person name="Martin A.F."/>
        </authorList>
    </citation>
    <scope>NUCLEOTIDE SEQUENCE</scope>
    <source>
        <strain evidence="1">BPL698</strain>
    </source>
</reference>
<sequence>MSHPNYNSHHGRPLRPSPTGGDSHSGSLYSEQGRTTLPPLTIAFPTSDPPVSNNNYPNPFPTQQRSTPVSYEQTYYTPPQQQAQPGYPAYPSYQQLSDTRYPGGQTYGSYNRSSPSSSSADPRRLPPLNVPREDRFQGYYASHIDLQIPPSSDMRSPHAVYSPASSYPQYQSLTPNAYPSSHTSSRATVPAVAPANPHYHQSMSMDHSSVARNVPTSRSAQLPYTRAPPVMSPVDYDTQTESTEPSIKKKRKRADARQLEVLNATYARTAFPSTEERAQLAKDLDMSARSVQIWFQNKRQSARQGGRNAANHPTNPAPPPVPTPTPPVSGYRNSPVLVSPLVEPSGPTYSSRSPPPAMMRSGATPSPPNGRGRADDPRRHWPSRGY</sequence>
<protein>
    <submittedName>
        <fullName evidence="1">Homeobox-domain-containing protein</fullName>
    </submittedName>
</protein>
<keyword evidence="2" id="KW-1185">Reference proteome</keyword>
<dbReference type="EMBL" id="JAGFNK010000026">
    <property type="protein sequence ID" value="KAI9511138.1"/>
    <property type="molecule type" value="Genomic_DNA"/>
</dbReference>
<keyword evidence="1" id="KW-0371">Homeobox</keyword>
<name>A0ACC0UHL2_9AGAM</name>
<comment type="caution">
    <text evidence="1">The sequence shown here is derived from an EMBL/GenBank/DDBJ whole genome shotgun (WGS) entry which is preliminary data.</text>
</comment>
<evidence type="ECO:0000313" key="2">
    <source>
        <dbReference type="Proteomes" id="UP001207468"/>
    </source>
</evidence>
<organism evidence="1 2">
    <name type="scientific">Russula earlei</name>
    <dbReference type="NCBI Taxonomy" id="71964"/>
    <lineage>
        <taxon>Eukaryota</taxon>
        <taxon>Fungi</taxon>
        <taxon>Dikarya</taxon>
        <taxon>Basidiomycota</taxon>
        <taxon>Agaricomycotina</taxon>
        <taxon>Agaricomycetes</taxon>
        <taxon>Russulales</taxon>
        <taxon>Russulaceae</taxon>
        <taxon>Russula</taxon>
    </lineage>
</organism>
<proteinExistence type="predicted"/>